<comment type="caution">
    <text evidence="2">The sequence shown here is derived from an EMBL/GenBank/DDBJ whole genome shotgun (WGS) entry which is preliminary data.</text>
</comment>
<keyword evidence="3" id="KW-1185">Reference proteome</keyword>
<evidence type="ECO:0000313" key="2">
    <source>
        <dbReference type="EMBL" id="OLP86075.1"/>
    </source>
</evidence>
<comment type="function">
    <text evidence="1">Phosphorylates Ins(1,3,4,5,6)P5 at position 2 to form Ins(1,2,3,4,5,6)P6 (InsP6 or phytate).</text>
</comment>
<keyword evidence="1" id="KW-0418">Kinase</keyword>
<evidence type="ECO:0000313" key="3">
    <source>
        <dbReference type="Proteomes" id="UP000186817"/>
    </source>
</evidence>
<organism evidence="2 3">
    <name type="scientific">Symbiodinium microadriaticum</name>
    <name type="common">Dinoflagellate</name>
    <name type="synonym">Zooxanthella microadriatica</name>
    <dbReference type="NCBI Taxonomy" id="2951"/>
    <lineage>
        <taxon>Eukaryota</taxon>
        <taxon>Sar</taxon>
        <taxon>Alveolata</taxon>
        <taxon>Dinophyceae</taxon>
        <taxon>Suessiales</taxon>
        <taxon>Symbiodiniaceae</taxon>
        <taxon>Symbiodinium</taxon>
    </lineage>
</organism>
<reference evidence="2 3" key="1">
    <citation type="submission" date="2016-02" db="EMBL/GenBank/DDBJ databases">
        <title>Genome analysis of coral dinoflagellate symbionts highlights evolutionary adaptations to a symbiotic lifestyle.</title>
        <authorList>
            <person name="Aranda M."/>
            <person name="Li Y."/>
            <person name="Liew Y.J."/>
            <person name="Baumgarten S."/>
            <person name="Simakov O."/>
            <person name="Wilson M."/>
            <person name="Piel J."/>
            <person name="Ashoor H."/>
            <person name="Bougouffa S."/>
            <person name="Bajic V.B."/>
            <person name="Ryu T."/>
            <person name="Ravasi T."/>
            <person name="Bayer T."/>
            <person name="Micklem G."/>
            <person name="Kim H."/>
            <person name="Bhak J."/>
            <person name="Lajeunesse T.C."/>
            <person name="Voolstra C.R."/>
        </authorList>
    </citation>
    <scope>NUCLEOTIDE SEQUENCE [LARGE SCALE GENOMIC DNA]</scope>
    <source>
        <strain evidence="2 3">CCMP2467</strain>
    </source>
</reference>
<dbReference type="EC" id="2.7.1.158" evidence="1"/>
<dbReference type="AlphaFoldDB" id="A0A1Q9CT55"/>
<dbReference type="OrthoDB" id="426956at2759"/>
<accession>A0A1Q9CT55</accession>
<comment type="catalytic activity">
    <reaction evidence="1">
        <text>1D-myo-inositol 1,3,4,5,6-pentakisphosphate + ATP = 1D-myo-inositol hexakisphosphate + ADP + H(+)</text>
        <dbReference type="Rhea" id="RHEA:20313"/>
        <dbReference type="ChEBI" id="CHEBI:15378"/>
        <dbReference type="ChEBI" id="CHEBI:30616"/>
        <dbReference type="ChEBI" id="CHEBI:57733"/>
        <dbReference type="ChEBI" id="CHEBI:58130"/>
        <dbReference type="ChEBI" id="CHEBI:456216"/>
        <dbReference type="EC" id="2.7.1.158"/>
    </reaction>
</comment>
<dbReference type="Pfam" id="PF06090">
    <property type="entry name" value="Ins_P5_2-kin"/>
    <property type="match status" value="1"/>
</dbReference>
<keyword evidence="1" id="KW-0547">Nucleotide-binding</keyword>
<comment type="domain">
    <text evidence="1">The EXKPK motif is conserved in inositol-pentakisphosphate 2-kinases of both family 1 and 2.</text>
</comment>
<keyword evidence="1" id="KW-0067">ATP-binding</keyword>
<dbReference type="Proteomes" id="UP000186817">
    <property type="component" value="Unassembled WGS sequence"/>
</dbReference>
<gene>
    <name evidence="2" type="ORF">AK812_SmicGene32863</name>
</gene>
<dbReference type="EMBL" id="LSRX01000937">
    <property type="protein sequence ID" value="OLP86075.1"/>
    <property type="molecule type" value="Genomic_DNA"/>
</dbReference>
<dbReference type="InterPro" id="IPR009286">
    <property type="entry name" value="Ins_P5_2-kin"/>
</dbReference>
<proteinExistence type="predicted"/>
<sequence length="499" mass="54642">MAVLQKLRRLPLQVRFGFNRLETLEAVEADLSRLLVLGAVSATALSTGAFFLRKDGSVAEGRIYPQDWRYLCEGQHFLLCGPKESTDWSHWGGYVLQLRKGPRGTSTLQEMDIMRSLEWQVGIQRLLSKVAFQPLVLSVPEMVLVPGADVRALDAQLLSARPQELRKQRLDVQEVTGQIAKVRLLRKENLLDAWAPSLSLELLPGCGLQEVEGMPSRHSMAFEVAHGKADRDWNLALFSKEATICRDAVLRSISEPSRGCEIFAKGRHVGQDAREELLQELGLSLEEFAEAAAAVLSGPDSVLEPLRKLQAFAAGNTERLAGQILSELQKHGSEAAAELLQPQQLQAALQKAPRPALGKSGLTGMQCKSASELCCDWVEAAKRHSAWIWISLPSMRCQSVTGFVVDALSFWLWTSEVMNQTQMLVKKPILAKAQSVSVVVLVGGAGGGGGPDNCGRPEAEVWSGDFEISCLEPANLDEIELCAAELETILTQYQKVAAK</sequence>
<evidence type="ECO:0000256" key="1">
    <source>
        <dbReference type="RuleBase" id="RU364126"/>
    </source>
</evidence>
<dbReference type="OMA" id="SAWIWIS"/>
<dbReference type="GO" id="GO:0035299">
    <property type="term" value="F:inositol-1,3,4,5,6-pentakisphosphate 2-kinase activity"/>
    <property type="evidence" value="ECO:0007669"/>
    <property type="project" value="UniProtKB-EC"/>
</dbReference>
<dbReference type="GO" id="GO:0005524">
    <property type="term" value="F:ATP binding"/>
    <property type="evidence" value="ECO:0007669"/>
    <property type="project" value="UniProtKB-KW"/>
</dbReference>
<keyword evidence="1" id="KW-0808">Transferase</keyword>
<protein>
    <recommendedName>
        <fullName evidence="1">Inositol-pentakisphosphate 2-kinase</fullName>
        <ecNumber evidence="1">2.7.1.158</ecNumber>
    </recommendedName>
</protein>
<name>A0A1Q9CT55_SYMMI</name>